<comment type="caution">
    <text evidence="2">The sequence shown here is derived from an EMBL/GenBank/DDBJ whole genome shotgun (WGS) entry which is preliminary data.</text>
</comment>
<sequence>MSIVVNIIKLLTVGFYIVAAFAPYIDPVALYAEELMLIALILVVIHASEFVAVKKKLLEIEPKFSTALINTLIFGVCYWLPLVKKSS</sequence>
<organism evidence="2 3">
    <name type="scientific">Thalassotalea eurytherma</name>
    <dbReference type="NCBI Taxonomy" id="1144278"/>
    <lineage>
        <taxon>Bacteria</taxon>
        <taxon>Pseudomonadati</taxon>
        <taxon>Pseudomonadota</taxon>
        <taxon>Gammaproteobacteria</taxon>
        <taxon>Alteromonadales</taxon>
        <taxon>Colwelliaceae</taxon>
        <taxon>Thalassotalea</taxon>
    </lineage>
</organism>
<keyword evidence="1" id="KW-0812">Transmembrane</keyword>
<proteinExistence type="predicted"/>
<evidence type="ECO:0000256" key="1">
    <source>
        <dbReference type="SAM" id="Phobius"/>
    </source>
</evidence>
<accession>A0ABQ6H0H0</accession>
<feature type="transmembrane region" description="Helical" evidence="1">
    <location>
        <begin position="31"/>
        <end position="52"/>
    </location>
</feature>
<evidence type="ECO:0000313" key="3">
    <source>
        <dbReference type="Proteomes" id="UP001157133"/>
    </source>
</evidence>
<keyword evidence="3" id="KW-1185">Reference proteome</keyword>
<name>A0ABQ6H0H0_9GAMM</name>
<keyword evidence="1" id="KW-1133">Transmembrane helix</keyword>
<protein>
    <recommendedName>
        <fullName evidence="4">DUF1145 domain-containing protein</fullName>
    </recommendedName>
</protein>
<keyword evidence="1" id="KW-0472">Membrane</keyword>
<evidence type="ECO:0008006" key="4">
    <source>
        <dbReference type="Google" id="ProtNLM"/>
    </source>
</evidence>
<feature type="transmembrane region" description="Helical" evidence="1">
    <location>
        <begin position="7"/>
        <end position="25"/>
    </location>
</feature>
<dbReference type="EMBL" id="BSSU01000003">
    <property type="protein sequence ID" value="GLX81097.1"/>
    <property type="molecule type" value="Genomic_DNA"/>
</dbReference>
<gene>
    <name evidence="2" type="ORF">theurythT_05490</name>
</gene>
<dbReference type="RefSeq" id="WP_284206427.1">
    <property type="nucleotide sequence ID" value="NZ_BSSU01000003.1"/>
</dbReference>
<reference evidence="2 3" key="1">
    <citation type="submission" date="2023-03" db="EMBL/GenBank/DDBJ databases">
        <title>Draft genome sequence of Thalassotalea eurytherma JCM 18482T.</title>
        <authorList>
            <person name="Sawabe T."/>
        </authorList>
    </citation>
    <scope>NUCLEOTIDE SEQUENCE [LARGE SCALE GENOMIC DNA]</scope>
    <source>
        <strain evidence="2 3">JCM 18482</strain>
    </source>
</reference>
<feature type="transmembrane region" description="Helical" evidence="1">
    <location>
        <begin position="64"/>
        <end position="81"/>
    </location>
</feature>
<evidence type="ECO:0000313" key="2">
    <source>
        <dbReference type="EMBL" id="GLX81097.1"/>
    </source>
</evidence>
<dbReference type="Proteomes" id="UP001157133">
    <property type="component" value="Unassembled WGS sequence"/>
</dbReference>